<organism evidence="3 4">
    <name type="scientific">Chondromyces apiculatus DSM 436</name>
    <dbReference type="NCBI Taxonomy" id="1192034"/>
    <lineage>
        <taxon>Bacteria</taxon>
        <taxon>Pseudomonadati</taxon>
        <taxon>Myxococcota</taxon>
        <taxon>Polyangia</taxon>
        <taxon>Polyangiales</taxon>
        <taxon>Polyangiaceae</taxon>
        <taxon>Chondromyces</taxon>
    </lineage>
</organism>
<evidence type="ECO:0000256" key="1">
    <source>
        <dbReference type="SAM" id="MobiDB-lite"/>
    </source>
</evidence>
<reference evidence="3 4" key="1">
    <citation type="submission" date="2013-05" db="EMBL/GenBank/DDBJ databases">
        <title>Genome assembly of Chondromyces apiculatus DSM 436.</title>
        <authorList>
            <person name="Sharma G."/>
            <person name="Khatri I."/>
            <person name="Kaur C."/>
            <person name="Mayilraj S."/>
            <person name="Subramanian S."/>
        </authorList>
    </citation>
    <scope>NUCLEOTIDE SEQUENCE [LARGE SCALE GENOMIC DNA]</scope>
    <source>
        <strain evidence="3 4">DSM 436</strain>
    </source>
</reference>
<dbReference type="OrthoDB" id="9806653at2"/>
<dbReference type="Gene3D" id="3.40.50.2000">
    <property type="entry name" value="Glycogen Phosphorylase B"/>
    <property type="match status" value="2"/>
</dbReference>
<dbReference type="AlphaFoldDB" id="A0A017SZN1"/>
<feature type="domain" description="Glycosyltransferase subfamily 4-like N-terminal" evidence="2">
    <location>
        <begin position="48"/>
        <end position="221"/>
    </location>
</feature>
<evidence type="ECO:0000313" key="3">
    <source>
        <dbReference type="EMBL" id="EYF02444.1"/>
    </source>
</evidence>
<evidence type="ECO:0000313" key="4">
    <source>
        <dbReference type="Proteomes" id="UP000019678"/>
    </source>
</evidence>
<dbReference type="SUPFAM" id="SSF53756">
    <property type="entry name" value="UDP-Glycosyltransferase/glycogen phosphorylase"/>
    <property type="match status" value="1"/>
</dbReference>
<dbReference type="eggNOG" id="COG0438">
    <property type="taxonomic scope" value="Bacteria"/>
</dbReference>
<gene>
    <name evidence="3" type="ORF">CAP_7066</name>
</gene>
<feature type="region of interest" description="Disordered" evidence="1">
    <location>
        <begin position="1"/>
        <end position="20"/>
    </location>
</feature>
<keyword evidence="4" id="KW-1185">Reference proteome</keyword>
<protein>
    <submittedName>
        <fullName evidence="3">Putative teichuronic acid biosynthesis glycosyl transferase TuaC</fullName>
    </submittedName>
</protein>
<dbReference type="CDD" id="cd03798">
    <property type="entry name" value="GT4_WlbH-like"/>
    <property type="match status" value="1"/>
</dbReference>
<dbReference type="Pfam" id="PF13579">
    <property type="entry name" value="Glyco_trans_4_4"/>
    <property type="match status" value="1"/>
</dbReference>
<dbReference type="GO" id="GO:0016757">
    <property type="term" value="F:glycosyltransferase activity"/>
    <property type="evidence" value="ECO:0007669"/>
    <property type="project" value="TreeGrafter"/>
</dbReference>
<dbReference type="PANTHER" id="PTHR45947">
    <property type="entry name" value="SULFOQUINOVOSYL TRANSFERASE SQD2"/>
    <property type="match status" value="1"/>
</dbReference>
<proteinExistence type="predicted"/>
<dbReference type="EMBL" id="ASRX01000060">
    <property type="protein sequence ID" value="EYF02444.1"/>
    <property type="molecule type" value="Genomic_DNA"/>
</dbReference>
<accession>A0A017SZN1</accession>
<dbReference type="Proteomes" id="UP000019678">
    <property type="component" value="Unassembled WGS sequence"/>
</dbReference>
<dbReference type="STRING" id="1192034.CAP_7066"/>
<dbReference type="InterPro" id="IPR028098">
    <property type="entry name" value="Glyco_trans_4-like_N"/>
</dbReference>
<keyword evidence="3" id="KW-0808">Transferase</keyword>
<comment type="caution">
    <text evidence="3">The sequence shown here is derived from an EMBL/GenBank/DDBJ whole genome shotgun (WGS) entry which is preliminary data.</text>
</comment>
<sequence length="430" mass="46012">MVGGLPLRNKDNILNPQSPSQTSQSLRVLWVTRIFPNRVEPLACPFQRQQLAALSRQCDVEVLATIPYYPGAGLLGERTRPARLSVVPERDEIDGIHVEHPRAPYLPGAGKLLAAVNAPLYLGGLLPQLPRLRGRFDVVMGAFLYPDACAAAALARLLGIPYAVKGHGTDVNVVAQWPSVKPLVRAALRRASAAFGVSRPMVDMLVEMGAAPERTSLVMNGVNRSVFRPQDKLEARRALGLPEKARIITFVGTLAAHKGVRELVAALDGVAQASGDEPTCLVMVGDGPERHALEEEAARRIEAAGGQIVIPGPRPLEEVARYMAAGDIVTLPSHAEGTPNVILEALASGRPVVATNVGGIPDVIEQGRTGLLVPPEDVPALSEALRDALTRHWDEQEISAAAPPSWDESASRLRMYLERAAFGDSMPLAA</sequence>
<evidence type="ECO:0000259" key="2">
    <source>
        <dbReference type="Pfam" id="PF13579"/>
    </source>
</evidence>
<dbReference type="PANTHER" id="PTHR45947:SF15">
    <property type="entry name" value="TEICHURONIC ACID BIOSYNTHESIS GLYCOSYLTRANSFERASE TUAC-RELATED"/>
    <property type="match status" value="1"/>
</dbReference>
<dbReference type="Pfam" id="PF13692">
    <property type="entry name" value="Glyco_trans_1_4"/>
    <property type="match status" value="1"/>
</dbReference>
<name>A0A017SZN1_9BACT</name>
<dbReference type="InterPro" id="IPR050194">
    <property type="entry name" value="Glycosyltransferase_grp1"/>
</dbReference>